<sequence length="152" mass="15818">MIGRGRTGATFFSSAVLAGTLAFALYARATQTAPGQERYDLSARFVSANGLARGADVALAGVPVGRVSSVTLDPTSQMAIVKFRMNTELKIPDDSTLTIGSSTLSSDNALIIEPGHSRAMAAPGTVLTHTLEPSSLEQQVSNYIFGGGNLDQ</sequence>
<proteinExistence type="predicted"/>
<dbReference type="PANTHER" id="PTHR33371">
    <property type="entry name" value="INTERMEMBRANE PHOSPHOLIPID TRANSPORT SYSTEM BINDING PROTEIN MLAD-RELATED"/>
    <property type="match status" value="1"/>
</dbReference>
<dbReference type="RefSeq" id="WP_035381789.1">
    <property type="nucleotide sequence ID" value="NZ_JACAOJ010000011.1"/>
</dbReference>
<reference evidence="3 4" key="1">
    <citation type="submission" date="2014-06" db="EMBL/GenBank/DDBJ databases">
        <title>Functional and comparative genomic analyses of the Drosophila gut microbiota identify candidate symbiosis factors.</title>
        <authorList>
            <person name="Newell P.D."/>
            <person name="Chaston J.M."/>
            <person name="Douglas A.E."/>
        </authorList>
    </citation>
    <scope>NUCLEOTIDE SEQUENCE [LARGE SCALE GENOMIC DNA]</scope>
    <source>
        <strain evidence="3 4">DmCS_006</strain>
    </source>
</reference>
<dbReference type="GeneID" id="89476815"/>
<organism evidence="3 4">
    <name type="scientific">Acetobacter tropicalis</name>
    <dbReference type="NCBI Taxonomy" id="104102"/>
    <lineage>
        <taxon>Bacteria</taxon>
        <taxon>Pseudomonadati</taxon>
        <taxon>Pseudomonadota</taxon>
        <taxon>Alphaproteobacteria</taxon>
        <taxon>Acetobacterales</taxon>
        <taxon>Acetobacteraceae</taxon>
        <taxon>Acetobacter</taxon>
    </lineage>
</organism>
<gene>
    <name evidence="3" type="ORF">AtDm6_2937</name>
</gene>
<comment type="caution">
    <text evidence="3">The sequence shown here is derived from an EMBL/GenBank/DDBJ whole genome shotgun (WGS) entry which is preliminary data.</text>
</comment>
<dbReference type="EMBL" id="JOKM01000102">
    <property type="protein sequence ID" value="KGB21301.1"/>
    <property type="molecule type" value="Genomic_DNA"/>
</dbReference>
<protein>
    <submittedName>
        <fullName evidence="3">Putative toluene tolerance protein</fullName>
    </submittedName>
</protein>
<dbReference type="AlphaFoldDB" id="A0A094ZFF5"/>
<keyword evidence="1" id="KW-0732">Signal</keyword>
<dbReference type="InterPro" id="IPR052336">
    <property type="entry name" value="MlaD_Phospholipid_Transporter"/>
</dbReference>
<dbReference type="STRING" id="104102.AtDm6_2937"/>
<evidence type="ECO:0000256" key="1">
    <source>
        <dbReference type="SAM" id="SignalP"/>
    </source>
</evidence>
<evidence type="ECO:0000313" key="3">
    <source>
        <dbReference type="EMBL" id="KGB21301.1"/>
    </source>
</evidence>
<dbReference type="InterPro" id="IPR003399">
    <property type="entry name" value="Mce/MlaD"/>
</dbReference>
<dbReference type="Proteomes" id="UP000029448">
    <property type="component" value="Unassembled WGS sequence"/>
</dbReference>
<keyword evidence="4" id="KW-1185">Reference proteome</keyword>
<feature type="signal peptide" evidence="1">
    <location>
        <begin position="1"/>
        <end position="29"/>
    </location>
</feature>
<dbReference type="PATRIC" id="fig|104102.7.peg.2902"/>
<evidence type="ECO:0000259" key="2">
    <source>
        <dbReference type="Pfam" id="PF02470"/>
    </source>
</evidence>
<feature type="chain" id="PRO_5001905967" evidence="1">
    <location>
        <begin position="30"/>
        <end position="152"/>
    </location>
</feature>
<evidence type="ECO:0000313" key="4">
    <source>
        <dbReference type="Proteomes" id="UP000029448"/>
    </source>
</evidence>
<dbReference type="Pfam" id="PF02470">
    <property type="entry name" value="MlaD"/>
    <property type="match status" value="1"/>
</dbReference>
<name>A0A094ZFF5_9PROT</name>
<dbReference type="PANTHER" id="PTHR33371:SF4">
    <property type="entry name" value="INTERMEMBRANE PHOSPHOLIPID TRANSPORT SYSTEM BINDING PROTEIN MLAD"/>
    <property type="match status" value="1"/>
</dbReference>
<feature type="domain" description="Mce/MlaD" evidence="2">
    <location>
        <begin position="39"/>
        <end position="115"/>
    </location>
</feature>
<accession>A0A094ZFF5</accession>